<dbReference type="SUPFAM" id="SSF55347">
    <property type="entry name" value="Glyceraldehyde-3-phosphate dehydrogenase-like, C-terminal domain"/>
    <property type="match status" value="1"/>
</dbReference>
<dbReference type="PANTHER" id="PTHR43708:SF3">
    <property type="entry name" value="OXIDOREDUCTASE"/>
    <property type="match status" value="1"/>
</dbReference>
<evidence type="ECO:0000256" key="1">
    <source>
        <dbReference type="SAM" id="MobiDB-lite"/>
    </source>
</evidence>
<dbReference type="STRING" id="402385.SAMN05421848_1367"/>
<name>A0A1I1J5S8_9GAMM</name>
<dbReference type="GO" id="GO:0000166">
    <property type="term" value="F:nucleotide binding"/>
    <property type="evidence" value="ECO:0007669"/>
    <property type="project" value="InterPro"/>
</dbReference>
<feature type="domain" description="Gfo/Idh/MocA-like oxidoreductase N-terminal" evidence="2">
    <location>
        <begin position="5"/>
        <end position="131"/>
    </location>
</feature>
<dbReference type="OrthoDB" id="9801953at2"/>
<dbReference type="AlphaFoldDB" id="A0A1I1J5S8"/>
<dbReference type="EMBL" id="FOLY01000003">
    <property type="protein sequence ID" value="SFC43969.1"/>
    <property type="molecule type" value="Genomic_DNA"/>
</dbReference>
<evidence type="ECO:0000313" key="4">
    <source>
        <dbReference type="EMBL" id="SFC43969.1"/>
    </source>
</evidence>
<dbReference type="PANTHER" id="PTHR43708">
    <property type="entry name" value="CONSERVED EXPRESSED OXIDOREDUCTASE (EUROFUNG)"/>
    <property type="match status" value="1"/>
</dbReference>
<dbReference type="InterPro" id="IPR055170">
    <property type="entry name" value="GFO_IDH_MocA-like_dom"/>
</dbReference>
<dbReference type="RefSeq" id="WP_090132184.1">
    <property type="nucleotide sequence ID" value="NZ_FOLY01000003.1"/>
</dbReference>
<evidence type="ECO:0000313" key="5">
    <source>
        <dbReference type="Proteomes" id="UP000199046"/>
    </source>
</evidence>
<dbReference type="InterPro" id="IPR000683">
    <property type="entry name" value="Gfo/Idh/MocA-like_OxRdtase_N"/>
</dbReference>
<evidence type="ECO:0000259" key="3">
    <source>
        <dbReference type="Pfam" id="PF22725"/>
    </source>
</evidence>
<gene>
    <name evidence="4" type="ORF">SAMN05421848_1367</name>
</gene>
<accession>A0A1I1J5S8</accession>
<keyword evidence="5" id="KW-1185">Reference proteome</keyword>
<dbReference type="InterPro" id="IPR051317">
    <property type="entry name" value="Gfo/Idh/MocA_oxidoreduct"/>
</dbReference>
<proteinExistence type="predicted"/>
<evidence type="ECO:0000259" key="2">
    <source>
        <dbReference type="Pfam" id="PF01408"/>
    </source>
</evidence>
<feature type="region of interest" description="Disordered" evidence="1">
    <location>
        <begin position="286"/>
        <end position="306"/>
    </location>
</feature>
<dbReference type="Pfam" id="PF22725">
    <property type="entry name" value="GFO_IDH_MocA_C3"/>
    <property type="match status" value="1"/>
</dbReference>
<dbReference type="SUPFAM" id="SSF51735">
    <property type="entry name" value="NAD(P)-binding Rossmann-fold domains"/>
    <property type="match status" value="1"/>
</dbReference>
<dbReference type="Gene3D" id="3.40.50.720">
    <property type="entry name" value="NAD(P)-binding Rossmann-like Domain"/>
    <property type="match status" value="1"/>
</dbReference>
<feature type="domain" description="GFO/IDH/MocA-like oxidoreductase" evidence="3">
    <location>
        <begin position="140"/>
        <end position="265"/>
    </location>
</feature>
<reference evidence="5" key="1">
    <citation type="submission" date="2016-10" db="EMBL/GenBank/DDBJ databases">
        <authorList>
            <person name="Varghese N."/>
            <person name="Submissions S."/>
        </authorList>
    </citation>
    <scope>NUCLEOTIDE SEQUENCE [LARGE SCALE GENOMIC DNA]</scope>
    <source>
        <strain evidence="5">DSM 23439</strain>
    </source>
</reference>
<protein>
    <submittedName>
        <fullName evidence="4">Predicted dehydrogenase</fullName>
    </submittedName>
</protein>
<dbReference type="Proteomes" id="UP000199046">
    <property type="component" value="Unassembled WGS sequence"/>
</dbReference>
<dbReference type="Pfam" id="PF01408">
    <property type="entry name" value="GFO_IDH_MocA"/>
    <property type="match status" value="1"/>
</dbReference>
<organism evidence="4 5">
    <name type="scientific">Kushneria avicenniae</name>
    <dbReference type="NCBI Taxonomy" id="402385"/>
    <lineage>
        <taxon>Bacteria</taxon>
        <taxon>Pseudomonadati</taxon>
        <taxon>Pseudomonadota</taxon>
        <taxon>Gammaproteobacteria</taxon>
        <taxon>Oceanospirillales</taxon>
        <taxon>Halomonadaceae</taxon>
        <taxon>Kushneria</taxon>
    </lineage>
</organism>
<dbReference type="Gene3D" id="3.30.360.10">
    <property type="entry name" value="Dihydrodipicolinate Reductase, domain 2"/>
    <property type="match status" value="1"/>
</dbReference>
<sequence>MTAPIRIGMVGGGFMGRVHRMAQRLDGEYQLVAGAFSADPDKARSSGEALHLDPDRVYTDFATMAEREAAREDGIDVVSIVTPNHLHAPIARAFIEAGIHVICEKPLAVSLEEALSLRALVKKHGVQLLLTHNYSGYPAIRRARELVRQGALGELRLVQVDYAQDWLSEAGNEGWRGDPTLAGPAGALGDIGTHAWQLADYVVGQDIETLSADLHTFVPGRQLDDAAQAMLRYRGGARGRLSVSQVSPGNNNRLQLAVYGSRGGLYFDQESPETLWFAELGEPMQRLSRNGPGSGPADQHASRVPAGHPEGYLEAFAQLYRDFACHLRGELPADVTLPDVDTGCRGLAFVEAMLASARADSAWTALAYPEE</sequence>
<dbReference type="InterPro" id="IPR036291">
    <property type="entry name" value="NAD(P)-bd_dom_sf"/>
</dbReference>